<dbReference type="Proteomes" id="UP000198999">
    <property type="component" value="Unassembled WGS sequence"/>
</dbReference>
<organism evidence="2 3">
    <name type="scientific">Hyunsoonleella jejuensis</name>
    <dbReference type="NCBI Taxonomy" id="419940"/>
    <lineage>
        <taxon>Bacteria</taxon>
        <taxon>Pseudomonadati</taxon>
        <taxon>Bacteroidota</taxon>
        <taxon>Flavobacteriia</taxon>
        <taxon>Flavobacteriales</taxon>
        <taxon>Flavobacteriaceae</taxon>
    </lineage>
</organism>
<reference evidence="2 3" key="1">
    <citation type="submission" date="2016-10" db="EMBL/GenBank/DDBJ databases">
        <authorList>
            <person name="de Groot N.N."/>
        </authorList>
    </citation>
    <scope>NUCLEOTIDE SEQUENCE [LARGE SCALE GENOMIC DNA]</scope>
    <source>
        <strain evidence="2 3">DSM 21035</strain>
    </source>
</reference>
<feature type="transmembrane region" description="Helical" evidence="1">
    <location>
        <begin position="202"/>
        <end position="219"/>
    </location>
</feature>
<protein>
    <submittedName>
        <fullName evidence="2">Uncharacterized protein</fullName>
    </submittedName>
</protein>
<dbReference type="STRING" id="419940.SAMN05421824_1665"/>
<keyword evidence="1" id="KW-0812">Transmembrane</keyword>
<dbReference type="OrthoDB" id="850482at2"/>
<feature type="transmembrane region" description="Helical" evidence="1">
    <location>
        <begin position="12"/>
        <end position="33"/>
    </location>
</feature>
<gene>
    <name evidence="2" type="ORF">SAMN05421824_1665</name>
</gene>
<feature type="transmembrane region" description="Helical" evidence="1">
    <location>
        <begin position="156"/>
        <end position="176"/>
    </location>
</feature>
<keyword evidence="1" id="KW-1133">Transmembrane helix</keyword>
<dbReference type="RefSeq" id="WP_092578416.1">
    <property type="nucleotide sequence ID" value="NZ_FOFN01000002.1"/>
</dbReference>
<evidence type="ECO:0000313" key="2">
    <source>
        <dbReference type="EMBL" id="SEQ44576.1"/>
    </source>
</evidence>
<keyword evidence="3" id="KW-1185">Reference proteome</keyword>
<dbReference type="EMBL" id="FOFN01000002">
    <property type="protein sequence ID" value="SEQ44576.1"/>
    <property type="molecule type" value="Genomic_DNA"/>
</dbReference>
<accession>A0A1H9G361</accession>
<sequence length="229" mass="26815">MTIYYSPRLVLKWLLWLFFILLVFNCVGIWLKLSYSNRLVTHISNATSFNSETSISTLYSSLILLTASILTYYINISVKRLNKGNASWLWLSIIFLYMSIDESVEIHERTIMVFRSQFNLTGLLYYSWVIPYGILGLLLLFKFIPFLYKLEKKTRNLFLVSGFLFVFGAVGIELFGGRHHELYGQENIEYAMFYTIEESFEIIAISIFIYALLRYIALINPKSTFISRN</sequence>
<name>A0A1H9G361_9FLAO</name>
<feature type="transmembrane region" description="Helical" evidence="1">
    <location>
        <begin position="53"/>
        <end position="74"/>
    </location>
</feature>
<feature type="transmembrane region" description="Helical" evidence="1">
    <location>
        <begin position="124"/>
        <end position="144"/>
    </location>
</feature>
<feature type="transmembrane region" description="Helical" evidence="1">
    <location>
        <begin position="86"/>
        <end position="104"/>
    </location>
</feature>
<proteinExistence type="predicted"/>
<evidence type="ECO:0000313" key="3">
    <source>
        <dbReference type="Proteomes" id="UP000198999"/>
    </source>
</evidence>
<keyword evidence="1" id="KW-0472">Membrane</keyword>
<dbReference type="AlphaFoldDB" id="A0A1H9G361"/>
<evidence type="ECO:0000256" key="1">
    <source>
        <dbReference type="SAM" id="Phobius"/>
    </source>
</evidence>